<sequence>MLKQLSSITGDNAANNISMVAAIDQKYHGINITWPQEERFHQCACHVLNLVAKEFLAHMGELTDEDYAFFDDYLAVHLVPIANSEDEEAPKP</sequence>
<evidence type="ECO:0000313" key="1">
    <source>
        <dbReference type="EMBL" id="MBW0524643.1"/>
    </source>
</evidence>
<dbReference type="Proteomes" id="UP000765509">
    <property type="component" value="Unassembled WGS sequence"/>
</dbReference>
<dbReference type="EMBL" id="AVOT02031184">
    <property type="protein sequence ID" value="MBW0524643.1"/>
    <property type="molecule type" value="Genomic_DNA"/>
</dbReference>
<proteinExistence type="predicted"/>
<organism evidence="1 2">
    <name type="scientific">Austropuccinia psidii MF-1</name>
    <dbReference type="NCBI Taxonomy" id="1389203"/>
    <lineage>
        <taxon>Eukaryota</taxon>
        <taxon>Fungi</taxon>
        <taxon>Dikarya</taxon>
        <taxon>Basidiomycota</taxon>
        <taxon>Pucciniomycotina</taxon>
        <taxon>Pucciniomycetes</taxon>
        <taxon>Pucciniales</taxon>
        <taxon>Sphaerophragmiaceae</taxon>
        <taxon>Austropuccinia</taxon>
    </lineage>
</organism>
<dbReference type="OrthoDB" id="3259198at2759"/>
<accession>A0A9Q3EMU8</accession>
<comment type="caution">
    <text evidence="1">The sequence shown here is derived from an EMBL/GenBank/DDBJ whole genome shotgun (WGS) entry which is preliminary data.</text>
</comment>
<gene>
    <name evidence="1" type="ORF">O181_064358</name>
</gene>
<dbReference type="AlphaFoldDB" id="A0A9Q3EMU8"/>
<evidence type="ECO:0000313" key="2">
    <source>
        <dbReference type="Proteomes" id="UP000765509"/>
    </source>
</evidence>
<protein>
    <recommendedName>
        <fullName evidence="3">hAT-like transposase RNase-H fold domain-containing protein</fullName>
    </recommendedName>
</protein>
<evidence type="ECO:0008006" key="3">
    <source>
        <dbReference type="Google" id="ProtNLM"/>
    </source>
</evidence>
<keyword evidence="2" id="KW-1185">Reference proteome</keyword>
<name>A0A9Q3EMU8_9BASI</name>
<reference evidence="1" key="1">
    <citation type="submission" date="2021-03" db="EMBL/GenBank/DDBJ databases">
        <title>Draft genome sequence of rust myrtle Austropuccinia psidii MF-1, a brazilian biotype.</title>
        <authorList>
            <person name="Quecine M.C."/>
            <person name="Pachon D.M.R."/>
            <person name="Bonatelli M.L."/>
            <person name="Correr F.H."/>
            <person name="Franceschini L.M."/>
            <person name="Leite T.F."/>
            <person name="Margarido G.R.A."/>
            <person name="Almeida C.A."/>
            <person name="Ferrarezi J.A."/>
            <person name="Labate C.A."/>
        </authorList>
    </citation>
    <scope>NUCLEOTIDE SEQUENCE</scope>
    <source>
        <strain evidence="1">MF-1</strain>
    </source>
</reference>